<dbReference type="InterPro" id="IPR005230">
    <property type="entry name" value="TraB_bac"/>
</dbReference>
<dbReference type="CDD" id="cd14726">
    <property type="entry name" value="TraB_PrgY-like"/>
    <property type="match status" value="1"/>
</dbReference>
<keyword evidence="1" id="KW-0472">Membrane</keyword>
<dbReference type="OrthoDB" id="9809330at2"/>
<keyword evidence="1" id="KW-1133">Transmembrane helix</keyword>
<protein>
    <submittedName>
        <fullName evidence="2">Conjugal transfer protein TraB</fullName>
    </submittedName>
</protein>
<evidence type="ECO:0000256" key="1">
    <source>
        <dbReference type="SAM" id="Phobius"/>
    </source>
</evidence>
<dbReference type="KEGG" id="dwd:DSCW_38570"/>
<sequence length="389" mass="43017">MNDKLNNEMLHQLEYEGKQITLVGTAHVSKDSVELVKSVIAEVRPDTVCVELCESRASAIRQKERWQETDIIKVIKEKKAFLLLSNLMLASFQKRIAEKLEVAPGEEMIQAMASAEEVGATVHLADRDIRTTLSRTWRGMGLWGKIKLIFQLLLSMGEVDEISEADVEKMKQQDMLASILDEVGKSMPQVRSSLIDERDRYLAEKIRTAPGKTIVAVVGAGHVPGMKRCWDQPIDIAALETMPPKSQVSKFLKWFIPFCICVLFVYGFFRGGAGVGAGMITWWVLANGILAGCGALVALGHPLTVISSVLAAPLTSLNPMIAAGWVSGLVEAFTRKPKVKDFERLPNDILSVKGFWRNKVTRILLVVVFTNLGSAVGTFVAIPMMMKYL</sequence>
<evidence type="ECO:0000313" key="2">
    <source>
        <dbReference type="EMBL" id="BBO76440.1"/>
    </source>
</evidence>
<dbReference type="Proteomes" id="UP000427769">
    <property type="component" value="Chromosome"/>
</dbReference>
<organism evidence="2 3">
    <name type="scientific">Desulfosarcina widdelii</name>
    <dbReference type="NCBI Taxonomy" id="947919"/>
    <lineage>
        <taxon>Bacteria</taxon>
        <taxon>Pseudomonadati</taxon>
        <taxon>Thermodesulfobacteriota</taxon>
        <taxon>Desulfobacteria</taxon>
        <taxon>Desulfobacterales</taxon>
        <taxon>Desulfosarcinaceae</taxon>
        <taxon>Desulfosarcina</taxon>
    </lineage>
</organism>
<dbReference type="InterPro" id="IPR046345">
    <property type="entry name" value="TraB_PrgY-like"/>
</dbReference>
<dbReference type="PANTHER" id="PTHR21530">
    <property type="entry name" value="PHEROMONE SHUTDOWN PROTEIN"/>
    <property type="match status" value="1"/>
</dbReference>
<proteinExistence type="predicted"/>
<dbReference type="EMBL" id="AP021875">
    <property type="protein sequence ID" value="BBO76440.1"/>
    <property type="molecule type" value="Genomic_DNA"/>
</dbReference>
<reference evidence="2 3" key="1">
    <citation type="submission" date="2019-11" db="EMBL/GenBank/DDBJ databases">
        <title>Comparative genomics of hydrocarbon-degrading Desulfosarcina strains.</title>
        <authorList>
            <person name="Watanabe M."/>
            <person name="Kojima H."/>
            <person name="Fukui M."/>
        </authorList>
    </citation>
    <scope>NUCLEOTIDE SEQUENCE [LARGE SCALE GENOMIC DNA]</scope>
    <source>
        <strain evidence="2 3">PP31</strain>
    </source>
</reference>
<dbReference type="PANTHER" id="PTHR21530:SF7">
    <property type="entry name" value="TRAB DOMAIN-CONTAINING PROTEIN"/>
    <property type="match status" value="1"/>
</dbReference>
<dbReference type="NCBIfam" id="TIGR00261">
    <property type="entry name" value="traB"/>
    <property type="match status" value="1"/>
</dbReference>
<dbReference type="InterPro" id="IPR002816">
    <property type="entry name" value="TraB/PrgY/GumN_fam"/>
</dbReference>
<dbReference type="Pfam" id="PF01963">
    <property type="entry name" value="TraB_PrgY_gumN"/>
    <property type="match status" value="1"/>
</dbReference>
<feature type="transmembrane region" description="Helical" evidence="1">
    <location>
        <begin position="251"/>
        <end position="269"/>
    </location>
</feature>
<feature type="transmembrane region" description="Helical" evidence="1">
    <location>
        <begin position="305"/>
        <end position="330"/>
    </location>
</feature>
<dbReference type="RefSeq" id="WP_155305265.1">
    <property type="nucleotide sequence ID" value="NZ_AP021875.1"/>
</dbReference>
<dbReference type="AlphaFoldDB" id="A0A5K7Z6R7"/>
<evidence type="ECO:0000313" key="3">
    <source>
        <dbReference type="Proteomes" id="UP000427769"/>
    </source>
</evidence>
<accession>A0A5K7Z6R7</accession>
<name>A0A5K7Z6R7_9BACT</name>
<keyword evidence="3" id="KW-1185">Reference proteome</keyword>
<gene>
    <name evidence="2" type="ORF">DSCW_38570</name>
</gene>
<keyword evidence="1" id="KW-0812">Transmembrane</keyword>
<feature type="transmembrane region" description="Helical" evidence="1">
    <location>
        <begin position="281"/>
        <end position="299"/>
    </location>
</feature>
<feature type="transmembrane region" description="Helical" evidence="1">
    <location>
        <begin position="363"/>
        <end position="386"/>
    </location>
</feature>